<comment type="caution">
    <text evidence="2">The sequence shown here is derived from an EMBL/GenBank/DDBJ whole genome shotgun (WGS) entry which is preliminary data.</text>
</comment>
<evidence type="ECO:0000313" key="3">
    <source>
        <dbReference type="Proteomes" id="UP000823388"/>
    </source>
</evidence>
<accession>A0A8T0X2H4</accession>
<dbReference type="InterPro" id="IPR026960">
    <property type="entry name" value="RVT-Znf"/>
</dbReference>
<dbReference type="Pfam" id="PF13966">
    <property type="entry name" value="zf-RVT"/>
    <property type="match status" value="1"/>
</dbReference>
<dbReference type="Proteomes" id="UP000823388">
    <property type="component" value="Chromosome 1N"/>
</dbReference>
<dbReference type="EMBL" id="CM029038">
    <property type="protein sequence ID" value="KAG2652868.1"/>
    <property type="molecule type" value="Genomic_DNA"/>
</dbReference>
<proteinExistence type="predicted"/>
<evidence type="ECO:0000313" key="2">
    <source>
        <dbReference type="EMBL" id="KAG2652868.1"/>
    </source>
</evidence>
<protein>
    <recommendedName>
        <fullName evidence="1">Reverse transcriptase zinc-binding domain-containing protein</fullName>
    </recommendedName>
</protein>
<organism evidence="2 3">
    <name type="scientific">Panicum virgatum</name>
    <name type="common">Blackwell switchgrass</name>
    <dbReference type="NCBI Taxonomy" id="38727"/>
    <lineage>
        <taxon>Eukaryota</taxon>
        <taxon>Viridiplantae</taxon>
        <taxon>Streptophyta</taxon>
        <taxon>Embryophyta</taxon>
        <taxon>Tracheophyta</taxon>
        <taxon>Spermatophyta</taxon>
        <taxon>Magnoliopsida</taxon>
        <taxon>Liliopsida</taxon>
        <taxon>Poales</taxon>
        <taxon>Poaceae</taxon>
        <taxon>PACMAD clade</taxon>
        <taxon>Panicoideae</taxon>
        <taxon>Panicodae</taxon>
        <taxon>Paniceae</taxon>
        <taxon>Panicinae</taxon>
        <taxon>Panicum</taxon>
        <taxon>Panicum sect. Hiantes</taxon>
    </lineage>
</organism>
<gene>
    <name evidence="2" type="ORF">PVAP13_1NG390057</name>
</gene>
<dbReference type="AlphaFoldDB" id="A0A8T0X2H4"/>
<feature type="domain" description="Reverse transcriptase zinc-binding" evidence="1">
    <location>
        <begin position="25"/>
        <end position="61"/>
    </location>
</feature>
<sequence>MRLWLFSLKSSEKGCPLTTGRNLSNLLTKKIVDDATCELCDGAPETAEHLLFFCPFSAAFWQRLGVQLEPDTAVRDLHHLQKPGSLPPTHFDTFVLLCCWQLWKRRNGIVFRQESMTLPQFLQSCKLEARAWSCRLPKWDLGVSNIWCSAFSSAM</sequence>
<reference evidence="2" key="1">
    <citation type="submission" date="2020-05" db="EMBL/GenBank/DDBJ databases">
        <title>WGS assembly of Panicum virgatum.</title>
        <authorList>
            <person name="Lovell J.T."/>
            <person name="Jenkins J."/>
            <person name="Shu S."/>
            <person name="Juenger T.E."/>
            <person name="Schmutz J."/>
        </authorList>
    </citation>
    <scope>NUCLEOTIDE SEQUENCE</scope>
    <source>
        <strain evidence="2">AP13</strain>
    </source>
</reference>
<keyword evidence="3" id="KW-1185">Reference proteome</keyword>
<name>A0A8T0X2H4_PANVG</name>
<evidence type="ECO:0000259" key="1">
    <source>
        <dbReference type="Pfam" id="PF13966"/>
    </source>
</evidence>